<keyword evidence="1" id="KW-0812">Transmembrane</keyword>
<feature type="transmembrane region" description="Helical" evidence="1">
    <location>
        <begin position="21"/>
        <end position="42"/>
    </location>
</feature>
<proteinExistence type="predicted"/>
<keyword evidence="1" id="KW-1133">Transmembrane helix</keyword>
<evidence type="ECO:0008006" key="3">
    <source>
        <dbReference type="Google" id="ProtNLM"/>
    </source>
</evidence>
<name>A0A9Y1BSC4_9ARCH</name>
<protein>
    <recommendedName>
        <fullName evidence="3">Glycosyltransferase RgtA/B/C/D-like domain-containing protein</fullName>
    </recommendedName>
</protein>
<dbReference type="EMBL" id="CP084167">
    <property type="protein sequence ID" value="UJG44197.1"/>
    <property type="molecule type" value="Genomic_DNA"/>
</dbReference>
<keyword evidence="1" id="KW-0472">Membrane</keyword>
<dbReference type="AlphaFoldDB" id="A0A9Y1BSC4"/>
<feature type="transmembrane region" description="Helical" evidence="1">
    <location>
        <begin position="125"/>
        <end position="142"/>
    </location>
</feature>
<evidence type="ECO:0000313" key="2">
    <source>
        <dbReference type="EMBL" id="UJG44197.1"/>
    </source>
</evidence>
<organism evidence="2">
    <name type="scientific">Candidatus Heimdallarchaeum endolithica</name>
    <dbReference type="NCBI Taxonomy" id="2876572"/>
    <lineage>
        <taxon>Archaea</taxon>
        <taxon>Promethearchaeati</taxon>
        <taxon>Candidatus Heimdallarchaeota</taxon>
        <taxon>Candidatus Heimdallarchaeia (ex Rinke et al. 2021) (nom. nud.)</taxon>
        <taxon>Candidatus Heimdallarchaeales</taxon>
        <taxon>Candidatus Heimdallarchaeaceae</taxon>
        <taxon>Candidatus Heimdallarchaeum</taxon>
    </lineage>
</organism>
<reference evidence="2" key="1">
    <citation type="journal article" date="2022" name="Nat. Microbiol.">
        <title>Unique mobile elements and scalable gene flow at the prokaryote-eukaryote boundary revealed by circularized Asgard archaea genomes.</title>
        <authorList>
            <person name="Wu F."/>
            <person name="Speth D.R."/>
            <person name="Philosof A."/>
            <person name="Cremiere A."/>
            <person name="Narayanan A."/>
            <person name="Barco R.A."/>
            <person name="Connon S.A."/>
            <person name="Amend J.P."/>
            <person name="Antoshechkin I.A."/>
            <person name="Orphan V.J."/>
        </authorList>
    </citation>
    <scope>NUCLEOTIDE SEQUENCE</scope>
    <source>
        <strain evidence="2">PR6</strain>
    </source>
</reference>
<gene>
    <name evidence="2" type="ORF">K9W46_03215</name>
</gene>
<evidence type="ECO:0000256" key="1">
    <source>
        <dbReference type="SAM" id="Phobius"/>
    </source>
</evidence>
<feature type="transmembrane region" description="Helical" evidence="1">
    <location>
        <begin position="80"/>
        <end position="113"/>
    </location>
</feature>
<accession>A0A9Y1BSC4</accession>
<dbReference type="Proteomes" id="UP001200513">
    <property type="component" value="Chromosome"/>
</dbReference>
<sequence>MLSSKSGSFSDKKSNIKKLLQYKWISLSILVIFSFIFDLILLTKYNLSYGRDGPYYDIQVKNILQTGSTASNDPPFVYYYMVPFVVTFGSFLGIKIAMSLISSLIAVPTFLILNHILEKKHSHSTIFSLLGSFLSVFNWYYLRMIEDFM</sequence>